<evidence type="ECO:0000256" key="1">
    <source>
        <dbReference type="SAM" id="Phobius"/>
    </source>
</evidence>
<keyword evidence="4" id="KW-1185">Reference proteome</keyword>
<name>A0A7W1WU33_9BACL</name>
<sequence>MNSIFIGIIVLLGGILYFFLMNRGIQTISPSELMKIIENKKVRLIDVWEKHEFRSGHIPGAINFPLSQMESLKKKSSAWKPNEHIYLYCRSGSRSAIAARQFRKLGFQQVIHLQGGLIRWKGPIRKSK</sequence>
<feature type="transmembrane region" description="Helical" evidence="1">
    <location>
        <begin position="6"/>
        <end position="25"/>
    </location>
</feature>
<dbReference type="InterPro" id="IPR001307">
    <property type="entry name" value="Thiosulphate_STrfase_CS"/>
</dbReference>
<keyword evidence="1" id="KW-0812">Transmembrane</keyword>
<evidence type="ECO:0000259" key="2">
    <source>
        <dbReference type="PROSITE" id="PS50206"/>
    </source>
</evidence>
<dbReference type="InterPro" id="IPR050229">
    <property type="entry name" value="GlpE_sulfurtransferase"/>
</dbReference>
<dbReference type="Pfam" id="PF00581">
    <property type="entry name" value="Rhodanese"/>
    <property type="match status" value="1"/>
</dbReference>
<dbReference type="SUPFAM" id="SSF52821">
    <property type="entry name" value="Rhodanese/Cell cycle control phosphatase"/>
    <property type="match status" value="1"/>
</dbReference>
<dbReference type="RefSeq" id="WP_181754157.1">
    <property type="nucleotide sequence ID" value="NZ_JACEIQ010000023.1"/>
</dbReference>
<keyword evidence="1" id="KW-1133">Transmembrane helix</keyword>
<accession>A0A7W1WU33</accession>
<dbReference type="PROSITE" id="PS50206">
    <property type="entry name" value="RHODANESE_3"/>
    <property type="match status" value="1"/>
</dbReference>
<feature type="domain" description="Rhodanese" evidence="2">
    <location>
        <begin position="38"/>
        <end position="126"/>
    </location>
</feature>
<dbReference type="PROSITE" id="PS00380">
    <property type="entry name" value="RHODANESE_1"/>
    <property type="match status" value="1"/>
</dbReference>
<dbReference type="Gene3D" id="3.40.250.10">
    <property type="entry name" value="Rhodanese-like domain"/>
    <property type="match status" value="1"/>
</dbReference>
<dbReference type="SMART" id="SM00450">
    <property type="entry name" value="RHOD"/>
    <property type="match status" value="1"/>
</dbReference>
<organism evidence="3 4">
    <name type="scientific">Paenactinomyces guangxiensis</name>
    <dbReference type="NCBI Taxonomy" id="1490290"/>
    <lineage>
        <taxon>Bacteria</taxon>
        <taxon>Bacillati</taxon>
        <taxon>Bacillota</taxon>
        <taxon>Bacilli</taxon>
        <taxon>Bacillales</taxon>
        <taxon>Thermoactinomycetaceae</taxon>
        <taxon>Paenactinomyces</taxon>
    </lineage>
</organism>
<protein>
    <submittedName>
        <fullName evidence="3">Rhodanese-like domain-containing protein</fullName>
    </submittedName>
</protein>
<reference evidence="3 4" key="1">
    <citation type="submission" date="2020-07" db="EMBL/GenBank/DDBJ databases">
        <authorList>
            <person name="Feng H."/>
        </authorList>
    </citation>
    <scope>NUCLEOTIDE SEQUENCE [LARGE SCALE GENOMIC DNA]</scope>
    <source>
        <strain evidence="4">s-10</strain>
    </source>
</reference>
<dbReference type="EMBL" id="JACEIQ010000023">
    <property type="protein sequence ID" value="MBA4496074.1"/>
    <property type="molecule type" value="Genomic_DNA"/>
</dbReference>
<evidence type="ECO:0000313" key="3">
    <source>
        <dbReference type="EMBL" id="MBA4496074.1"/>
    </source>
</evidence>
<dbReference type="InterPro" id="IPR001763">
    <property type="entry name" value="Rhodanese-like_dom"/>
</dbReference>
<keyword evidence="1" id="KW-0472">Membrane</keyword>
<evidence type="ECO:0000313" key="4">
    <source>
        <dbReference type="Proteomes" id="UP000535491"/>
    </source>
</evidence>
<dbReference type="GO" id="GO:0004792">
    <property type="term" value="F:thiosulfate-cyanide sulfurtransferase activity"/>
    <property type="evidence" value="ECO:0007669"/>
    <property type="project" value="InterPro"/>
</dbReference>
<dbReference type="InterPro" id="IPR036873">
    <property type="entry name" value="Rhodanese-like_dom_sf"/>
</dbReference>
<comment type="caution">
    <text evidence="3">The sequence shown here is derived from an EMBL/GenBank/DDBJ whole genome shotgun (WGS) entry which is preliminary data.</text>
</comment>
<proteinExistence type="predicted"/>
<dbReference type="PANTHER" id="PTHR43031:SF18">
    <property type="entry name" value="RHODANESE-RELATED SULFURTRANSFERASES"/>
    <property type="match status" value="1"/>
</dbReference>
<dbReference type="CDD" id="cd00158">
    <property type="entry name" value="RHOD"/>
    <property type="match status" value="1"/>
</dbReference>
<dbReference type="AlphaFoldDB" id="A0A7W1WU33"/>
<gene>
    <name evidence="3" type="ORF">H1191_17480</name>
</gene>
<dbReference type="Proteomes" id="UP000535491">
    <property type="component" value="Unassembled WGS sequence"/>
</dbReference>
<dbReference type="PANTHER" id="PTHR43031">
    <property type="entry name" value="FAD-DEPENDENT OXIDOREDUCTASE"/>
    <property type="match status" value="1"/>
</dbReference>